<dbReference type="InterPro" id="IPR005025">
    <property type="entry name" value="FMN_Rdtase-like_dom"/>
</dbReference>
<feature type="domain" description="NADPH-dependent FMN reductase-like" evidence="6">
    <location>
        <begin position="48"/>
        <end position="153"/>
    </location>
</feature>
<organism evidence="7 8">
    <name type="scientific">Methanorbis furvi</name>
    <dbReference type="NCBI Taxonomy" id="3028299"/>
    <lineage>
        <taxon>Archaea</taxon>
        <taxon>Methanobacteriati</taxon>
        <taxon>Methanobacteriota</taxon>
        <taxon>Stenosarchaea group</taxon>
        <taxon>Methanomicrobia</taxon>
        <taxon>Methanomicrobiales</taxon>
        <taxon>Methanocorpusculaceae</taxon>
        <taxon>Methanorbis</taxon>
    </lineage>
</organism>
<dbReference type="AlphaFoldDB" id="A0AAE4MAM0"/>
<dbReference type="Proteomes" id="UP001273136">
    <property type="component" value="Unassembled WGS sequence"/>
</dbReference>
<comment type="caution">
    <text evidence="7">The sequence shown here is derived from an EMBL/GenBank/DDBJ whole genome shotgun (WGS) entry which is preliminary data.</text>
</comment>
<evidence type="ECO:0000259" key="6">
    <source>
        <dbReference type="Pfam" id="PF03358"/>
    </source>
</evidence>
<keyword evidence="3" id="KW-0285">Flavoprotein</keyword>
<accession>A0AAE4MAM0</accession>
<dbReference type="Pfam" id="PF03358">
    <property type="entry name" value="FMN_red"/>
    <property type="match status" value="1"/>
</dbReference>
<evidence type="ECO:0000256" key="1">
    <source>
        <dbReference type="ARBA" id="ARBA00001917"/>
    </source>
</evidence>
<proteinExistence type="inferred from homology"/>
<gene>
    <name evidence="7" type="ORF">McpAg1_00530</name>
</gene>
<name>A0AAE4MAM0_9EURY</name>
<dbReference type="PANTHER" id="PTHR43278">
    <property type="entry name" value="NAD(P)H-DEPENDENT FMN-CONTAINING OXIDOREDUCTASE YWQN-RELATED"/>
    <property type="match status" value="1"/>
</dbReference>
<sequence>MFFVCSVMFFCEISVYSVCSVGDCEGDFSVSQIFLYSLNPIQPVMTKKVLALFGSNLIGGNTDKLLTQAIKGVEDAGCTVERINVAHLNAGPCNQTYSCMIEPTCAIEDDMKDAYRKIKQADGIIIATPVMTYGVPGALKSFMDRCQPFYMAKYYRKQPFITPEHVKIRRTLFICIGGMKDPDIFTGPVLTTKAFCAIVDAKYSDELLQNDMDTILNVEKKPELLAAAYEKGKALGERIVKMRDGE</sequence>
<evidence type="ECO:0000256" key="3">
    <source>
        <dbReference type="ARBA" id="ARBA00022630"/>
    </source>
</evidence>
<keyword evidence="8" id="KW-1185">Reference proteome</keyword>
<comment type="cofactor">
    <cofactor evidence="2">
        <name>[4Fe-4S] cluster</name>
        <dbReference type="ChEBI" id="CHEBI:49883"/>
    </cofactor>
</comment>
<protein>
    <recommendedName>
        <fullName evidence="6">NADPH-dependent FMN reductase-like domain-containing protein</fullName>
    </recommendedName>
</protein>
<evidence type="ECO:0000313" key="8">
    <source>
        <dbReference type="Proteomes" id="UP001273136"/>
    </source>
</evidence>
<reference evidence="7" key="1">
    <citation type="submission" date="2023-06" db="EMBL/GenBank/DDBJ databases">
        <title>Genome sequence of Methancorpusculaceae sp. Ag1.</title>
        <authorList>
            <person name="Protasov E."/>
            <person name="Platt K."/>
            <person name="Poehlein A."/>
            <person name="Daniel R."/>
            <person name="Brune A."/>
        </authorList>
    </citation>
    <scope>NUCLEOTIDE SEQUENCE</scope>
    <source>
        <strain evidence="7">Ag1</strain>
    </source>
</reference>
<evidence type="ECO:0000256" key="5">
    <source>
        <dbReference type="ARBA" id="ARBA00038292"/>
    </source>
</evidence>
<keyword evidence="4" id="KW-0288">FMN</keyword>
<dbReference type="GO" id="GO:0016491">
    <property type="term" value="F:oxidoreductase activity"/>
    <property type="evidence" value="ECO:0007669"/>
    <property type="project" value="InterPro"/>
</dbReference>
<dbReference type="InterPro" id="IPR051796">
    <property type="entry name" value="ISF_SsuE-like"/>
</dbReference>
<comment type="similarity">
    <text evidence="5">Belongs to the SsuE family. Isf subfamily.</text>
</comment>
<comment type="cofactor">
    <cofactor evidence="1">
        <name>FMN</name>
        <dbReference type="ChEBI" id="CHEBI:58210"/>
    </cofactor>
</comment>
<dbReference type="PANTHER" id="PTHR43278:SF2">
    <property type="entry name" value="IRON-SULFUR FLAVOPROTEIN"/>
    <property type="match status" value="1"/>
</dbReference>
<dbReference type="EMBL" id="JAWDKA010000001">
    <property type="protein sequence ID" value="MDV0440876.1"/>
    <property type="molecule type" value="Genomic_DNA"/>
</dbReference>
<evidence type="ECO:0000256" key="4">
    <source>
        <dbReference type="ARBA" id="ARBA00022643"/>
    </source>
</evidence>
<dbReference type="Gene3D" id="3.40.50.360">
    <property type="match status" value="1"/>
</dbReference>
<evidence type="ECO:0000313" key="7">
    <source>
        <dbReference type="EMBL" id="MDV0440876.1"/>
    </source>
</evidence>
<dbReference type="SUPFAM" id="SSF52218">
    <property type="entry name" value="Flavoproteins"/>
    <property type="match status" value="1"/>
</dbReference>
<evidence type="ECO:0000256" key="2">
    <source>
        <dbReference type="ARBA" id="ARBA00001966"/>
    </source>
</evidence>
<dbReference type="InterPro" id="IPR029039">
    <property type="entry name" value="Flavoprotein-like_sf"/>
</dbReference>